<dbReference type="Proteomes" id="UP000051254">
    <property type="component" value="Unassembled WGS sequence"/>
</dbReference>
<dbReference type="EMBL" id="LDJH01000026">
    <property type="protein sequence ID" value="KRG55277.1"/>
    <property type="molecule type" value="Genomic_DNA"/>
</dbReference>
<reference evidence="7 8" key="1">
    <citation type="submission" date="2015-05" db="EMBL/GenBank/DDBJ databases">
        <title>Genome sequencing and analysis of members of genus Stenotrophomonas.</title>
        <authorList>
            <person name="Patil P.P."/>
            <person name="Midha S."/>
            <person name="Patil P.B."/>
        </authorList>
    </citation>
    <scope>NUCLEOTIDE SEQUENCE [LARGE SCALE GENOMIC DNA]</scope>
    <source>
        <strain evidence="7 8">DSM 17805</strain>
    </source>
</reference>
<evidence type="ECO:0000256" key="4">
    <source>
        <dbReference type="ARBA" id="ARBA00023136"/>
    </source>
</evidence>
<evidence type="ECO:0000256" key="5">
    <source>
        <dbReference type="SAM" id="MobiDB-lite"/>
    </source>
</evidence>
<feature type="transmembrane region" description="Helical" evidence="6">
    <location>
        <begin position="98"/>
        <end position="121"/>
    </location>
</feature>
<keyword evidence="4 6" id="KW-0472">Membrane</keyword>
<feature type="transmembrane region" description="Helical" evidence="6">
    <location>
        <begin position="31"/>
        <end position="50"/>
    </location>
</feature>
<accession>A0A0R0BDA0</accession>
<dbReference type="PANTHER" id="PTHR36926:SF1">
    <property type="entry name" value="COLICIN V PRODUCTION PROTEIN"/>
    <property type="match status" value="1"/>
</dbReference>
<protein>
    <submittedName>
        <fullName evidence="7">Colicin V synthesis protein</fullName>
    </submittedName>
</protein>
<dbReference type="STRING" id="266128.ABB25_12145"/>
<keyword evidence="8" id="KW-1185">Reference proteome</keyword>
<evidence type="ECO:0000256" key="6">
    <source>
        <dbReference type="SAM" id="Phobius"/>
    </source>
</evidence>
<dbReference type="Pfam" id="PF02674">
    <property type="entry name" value="Colicin_V"/>
    <property type="match status" value="1"/>
</dbReference>
<name>A0A0R0BDA0_9GAMM</name>
<dbReference type="GO" id="GO:0009403">
    <property type="term" value="P:toxin biosynthetic process"/>
    <property type="evidence" value="ECO:0007669"/>
    <property type="project" value="InterPro"/>
</dbReference>
<comment type="subcellular location">
    <subcellularLocation>
        <location evidence="1">Membrane</location>
        <topology evidence="1">Multi-pass membrane protein</topology>
    </subcellularLocation>
</comment>
<proteinExistence type="predicted"/>
<dbReference type="InterPro" id="IPR052719">
    <property type="entry name" value="CvpA-like"/>
</dbReference>
<dbReference type="PATRIC" id="fig|266128.3.peg.1497"/>
<comment type="caution">
    <text evidence="7">The sequence shown here is derived from an EMBL/GenBank/DDBJ whole genome shotgun (WGS) entry which is preliminary data.</text>
</comment>
<dbReference type="InterPro" id="IPR003825">
    <property type="entry name" value="Colicin-V_CvpA"/>
</dbReference>
<dbReference type="GO" id="GO:0016020">
    <property type="term" value="C:membrane"/>
    <property type="evidence" value="ECO:0007669"/>
    <property type="project" value="UniProtKB-SubCell"/>
</dbReference>
<evidence type="ECO:0000313" key="7">
    <source>
        <dbReference type="EMBL" id="KRG55277.1"/>
    </source>
</evidence>
<dbReference type="RefSeq" id="WP_057667180.1">
    <property type="nucleotide sequence ID" value="NZ_LDJH01000026.1"/>
</dbReference>
<feature type="region of interest" description="Disordered" evidence="5">
    <location>
        <begin position="209"/>
        <end position="254"/>
    </location>
</feature>
<evidence type="ECO:0000256" key="2">
    <source>
        <dbReference type="ARBA" id="ARBA00022692"/>
    </source>
</evidence>
<dbReference type="PANTHER" id="PTHR36926">
    <property type="entry name" value="COLICIN V PRODUCTION PROTEIN"/>
    <property type="match status" value="1"/>
</dbReference>
<evidence type="ECO:0000313" key="8">
    <source>
        <dbReference type="Proteomes" id="UP000051254"/>
    </source>
</evidence>
<keyword evidence="3 6" id="KW-1133">Transmembrane helix</keyword>
<keyword evidence="2 6" id="KW-0812">Transmembrane</keyword>
<dbReference type="AlphaFoldDB" id="A0A0R0BDA0"/>
<feature type="transmembrane region" description="Helical" evidence="6">
    <location>
        <begin position="62"/>
        <end position="83"/>
    </location>
</feature>
<dbReference type="OrthoDB" id="9810601at2"/>
<organism evidence="7 8">
    <name type="scientific">Stenotrophomonas koreensis</name>
    <dbReference type="NCBI Taxonomy" id="266128"/>
    <lineage>
        <taxon>Bacteria</taxon>
        <taxon>Pseudomonadati</taxon>
        <taxon>Pseudomonadota</taxon>
        <taxon>Gammaproteobacteria</taxon>
        <taxon>Lysobacterales</taxon>
        <taxon>Lysobacteraceae</taxon>
        <taxon>Stenotrophomonas</taxon>
    </lineage>
</organism>
<gene>
    <name evidence="7" type="ORF">ABB25_12145</name>
</gene>
<evidence type="ECO:0000256" key="1">
    <source>
        <dbReference type="ARBA" id="ARBA00004141"/>
    </source>
</evidence>
<evidence type="ECO:0000256" key="3">
    <source>
        <dbReference type="ARBA" id="ARBA00022989"/>
    </source>
</evidence>
<sequence length="254" mass="26390">MFDLVLLAIIGISALLGLMRGFVGIVVGAASWLLSGWAAFQFGGAAGRWLAEGQAVRVSHMLGGYILVFVCVMLVVFMAGWAARSAMESMRLSGTDRALGFGLGALRGLFFAAVLVVMASFTPLPREPVWQQSAVLPFISPVASWMRSQLPDLSVPEMPALPGLEALPGLNGVDLSDLGQLGVGKGAATGDNAALNDSKLGSGMEQMVRQALGGRPAAAAAPPKQDPARVLPTNIDPAQVRPSPDPARVDAHGH</sequence>